<dbReference type="Proteomes" id="UP001499909">
    <property type="component" value="Unassembled WGS sequence"/>
</dbReference>
<proteinExistence type="predicted"/>
<gene>
    <name evidence="1" type="ORF">GCM10022406_39580</name>
</gene>
<evidence type="ECO:0000313" key="2">
    <source>
        <dbReference type="Proteomes" id="UP001499909"/>
    </source>
</evidence>
<organism evidence="1 2">
    <name type="scientific">Hymenobacter algoricola</name>
    <dbReference type="NCBI Taxonomy" id="486267"/>
    <lineage>
        <taxon>Bacteria</taxon>
        <taxon>Pseudomonadati</taxon>
        <taxon>Bacteroidota</taxon>
        <taxon>Cytophagia</taxon>
        <taxon>Cytophagales</taxon>
        <taxon>Hymenobacteraceae</taxon>
        <taxon>Hymenobacter</taxon>
    </lineage>
</organism>
<evidence type="ECO:0000313" key="1">
    <source>
        <dbReference type="EMBL" id="GAA3953977.1"/>
    </source>
</evidence>
<name>A0ABP7NU11_9BACT</name>
<dbReference type="EMBL" id="BAABDH010000112">
    <property type="protein sequence ID" value="GAA3953977.1"/>
    <property type="molecule type" value="Genomic_DNA"/>
</dbReference>
<keyword evidence="2" id="KW-1185">Reference proteome</keyword>
<comment type="caution">
    <text evidence="1">The sequence shown here is derived from an EMBL/GenBank/DDBJ whole genome shotgun (WGS) entry which is preliminary data.</text>
</comment>
<sequence length="217" mass="23467">MIPPEILAWLAQPTSFAAGAALYAQHGGSGVYQRLFAAGETSYSRQVLVQQLRGCCDVVCPDEVPKATRVTVPDSAPTVVAAPAEATTTHTVAPDLLPIRAQLRVLRDERSQLHAQLTAPRLSQKDRGRMALRILDIGELVLEQLLLEAHVLHHGALPAGPVALADLVDEGELRRRLSNLVALRAKLRKNEKRAAELPGVEADILLIRSKLTPTISV</sequence>
<protein>
    <submittedName>
        <fullName evidence="1">Uncharacterized protein</fullName>
    </submittedName>
</protein>
<dbReference type="RefSeq" id="WP_345117709.1">
    <property type="nucleotide sequence ID" value="NZ_BAABDH010000112.1"/>
</dbReference>
<reference evidence="2" key="1">
    <citation type="journal article" date="2019" name="Int. J. Syst. Evol. Microbiol.">
        <title>The Global Catalogue of Microorganisms (GCM) 10K type strain sequencing project: providing services to taxonomists for standard genome sequencing and annotation.</title>
        <authorList>
            <consortium name="The Broad Institute Genomics Platform"/>
            <consortium name="The Broad Institute Genome Sequencing Center for Infectious Disease"/>
            <person name="Wu L."/>
            <person name="Ma J."/>
        </authorList>
    </citation>
    <scope>NUCLEOTIDE SEQUENCE [LARGE SCALE GENOMIC DNA]</scope>
    <source>
        <strain evidence="2">JCM 17214</strain>
    </source>
</reference>
<accession>A0ABP7NU11</accession>